<dbReference type="EMBL" id="JAHIBW010000020">
    <property type="protein sequence ID" value="KAG7300603.1"/>
    <property type="molecule type" value="Genomic_DNA"/>
</dbReference>
<dbReference type="SUPFAM" id="SSF101447">
    <property type="entry name" value="Formin homology 2 domain (FH2 domain)"/>
    <property type="match status" value="1"/>
</dbReference>
<protein>
    <submittedName>
        <fullName evidence="1">Uncharacterized protein</fullName>
    </submittedName>
</protein>
<accession>A0ABQ7Q6T8</accession>
<name>A0ABQ7Q6T8_PLUXY</name>
<gene>
    <name evidence="1" type="ORF">JYU34_014897</name>
</gene>
<dbReference type="Proteomes" id="UP000823941">
    <property type="component" value="Chromosome 20"/>
</dbReference>
<organism evidence="1 2">
    <name type="scientific">Plutella xylostella</name>
    <name type="common">Diamondback moth</name>
    <name type="synonym">Plutella maculipennis</name>
    <dbReference type="NCBI Taxonomy" id="51655"/>
    <lineage>
        <taxon>Eukaryota</taxon>
        <taxon>Metazoa</taxon>
        <taxon>Ecdysozoa</taxon>
        <taxon>Arthropoda</taxon>
        <taxon>Hexapoda</taxon>
        <taxon>Insecta</taxon>
        <taxon>Pterygota</taxon>
        <taxon>Neoptera</taxon>
        <taxon>Endopterygota</taxon>
        <taxon>Lepidoptera</taxon>
        <taxon>Glossata</taxon>
        <taxon>Ditrysia</taxon>
        <taxon>Yponomeutoidea</taxon>
        <taxon>Plutellidae</taxon>
        <taxon>Plutella</taxon>
    </lineage>
</organism>
<sequence length="175" mass="18892">MLPPPPPAPPPPPGGALGNDTQALAQRIIIIARVYLFGNAFRKGLASLYWRGLSHGREHLSTYRTSTTQLWKCAGMQLCRYAGVQVCSCAGVHTSSICELAALCCIENQMNYQSHDNMNVLGRSSHIVLCLATLLGVVDELMINDTSEFAPAPLPRAAPAHTCSWEGSTQKRSVS</sequence>
<proteinExistence type="predicted"/>
<evidence type="ECO:0000313" key="1">
    <source>
        <dbReference type="EMBL" id="KAG7300603.1"/>
    </source>
</evidence>
<reference evidence="1 2" key="1">
    <citation type="submission" date="2021-06" db="EMBL/GenBank/DDBJ databases">
        <title>A haploid diamondback moth (Plutella xylostella L.) genome assembly resolves 31 chromosomes and identifies a diamide resistance mutation.</title>
        <authorList>
            <person name="Ward C.M."/>
            <person name="Perry K.D."/>
            <person name="Baker G."/>
            <person name="Powis K."/>
            <person name="Heckel D.G."/>
            <person name="Baxter S.W."/>
        </authorList>
    </citation>
    <scope>NUCLEOTIDE SEQUENCE [LARGE SCALE GENOMIC DNA]</scope>
    <source>
        <strain evidence="1 2">LV</strain>
        <tissue evidence="1">Single pupa</tissue>
    </source>
</reference>
<keyword evidence="2" id="KW-1185">Reference proteome</keyword>
<evidence type="ECO:0000313" key="2">
    <source>
        <dbReference type="Proteomes" id="UP000823941"/>
    </source>
</evidence>
<comment type="caution">
    <text evidence="1">The sequence shown here is derived from an EMBL/GenBank/DDBJ whole genome shotgun (WGS) entry which is preliminary data.</text>
</comment>